<evidence type="ECO:0000313" key="2">
    <source>
        <dbReference type="Proteomes" id="UP001585018"/>
    </source>
</evidence>
<dbReference type="RefSeq" id="WP_355299491.1">
    <property type="nucleotide sequence ID" value="NZ_JAYMRR010000004.1"/>
</dbReference>
<reference evidence="1 2" key="1">
    <citation type="submission" date="2024-01" db="EMBL/GenBank/DDBJ databases">
        <title>Genome mining of biosynthetic gene clusters to explore secondary metabolites of Streptomyces sp.</title>
        <authorList>
            <person name="Baig A."/>
            <person name="Ajitkumar Shintre N."/>
            <person name="Kumar H."/>
            <person name="Anbarasu A."/>
            <person name="Ramaiah S."/>
        </authorList>
    </citation>
    <scope>NUCLEOTIDE SEQUENCE [LARGE SCALE GENOMIC DNA]</scope>
    <source>
        <strain evidence="1 2">A03</strain>
    </source>
</reference>
<proteinExistence type="predicted"/>
<dbReference type="InterPro" id="IPR011008">
    <property type="entry name" value="Dimeric_a/b-barrel"/>
</dbReference>
<comment type="caution">
    <text evidence="1">The sequence shown here is derived from an EMBL/GenBank/DDBJ whole genome shotgun (WGS) entry which is preliminary data.</text>
</comment>
<protein>
    <recommendedName>
        <fullName evidence="3">DUF1330 domain-containing protein</fullName>
    </recommendedName>
</protein>
<gene>
    <name evidence="1" type="ORF">VSS30_08915</name>
</gene>
<evidence type="ECO:0008006" key="3">
    <source>
        <dbReference type="Google" id="ProtNLM"/>
    </source>
</evidence>
<accession>A0ABV5D8K4</accession>
<sequence>MSSPCTAPDGDTPLVAAQGQAWDAVLLVRYPSREAFIRMVADPAYREITSLRSRALDEAVLQPTTPWTRRVG</sequence>
<dbReference type="Proteomes" id="UP001585018">
    <property type="component" value="Unassembled WGS sequence"/>
</dbReference>
<keyword evidence="2" id="KW-1185">Reference proteome</keyword>
<organism evidence="1 2">
    <name type="scientific">Streptomyces parvulus</name>
    <dbReference type="NCBI Taxonomy" id="146923"/>
    <lineage>
        <taxon>Bacteria</taxon>
        <taxon>Bacillati</taxon>
        <taxon>Actinomycetota</taxon>
        <taxon>Actinomycetes</taxon>
        <taxon>Kitasatosporales</taxon>
        <taxon>Streptomycetaceae</taxon>
        <taxon>Streptomyces</taxon>
    </lineage>
</organism>
<dbReference type="EMBL" id="JAYMRR010000004">
    <property type="protein sequence ID" value="MFB8748926.1"/>
    <property type="molecule type" value="Genomic_DNA"/>
</dbReference>
<evidence type="ECO:0000313" key="1">
    <source>
        <dbReference type="EMBL" id="MFB8748926.1"/>
    </source>
</evidence>
<dbReference type="Gene3D" id="3.30.70.100">
    <property type="match status" value="1"/>
</dbReference>
<dbReference type="SUPFAM" id="SSF54909">
    <property type="entry name" value="Dimeric alpha+beta barrel"/>
    <property type="match status" value="1"/>
</dbReference>
<name>A0ABV5D8K4_9ACTN</name>